<feature type="transmembrane region" description="Helical" evidence="2">
    <location>
        <begin position="16"/>
        <end position="36"/>
    </location>
</feature>
<dbReference type="Pfam" id="PF19495">
    <property type="entry name" value="DUF6030"/>
    <property type="match status" value="1"/>
</dbReference>
<evidence type="ECO:0000313" key="3">
    <source>
        <dbReference type="EMBL" id="MET3614933.1"/>
    </source>
</evidence>
<dbReference type="InterPro" id="IPR046071">
    <property type="entry name" value="DUF6030"/>
</dbReference>
<feature type="compositionally biased region" description="Polar residues" evidence="1">
    <location>
        <begin position="265"/>
        <end position="277"/>
    </location>
</feature>
<dbReference type="Proteomes" id="UP001549047">
    <property type="component" value="Unassembled WGS sequence"/>
</dbReference>
<feature type="region of interest" description="Disordered" evidence="1">
    <location>
        <begin position="253"/>
        <end position="277"/>
    </location>
</feature>
<sequence length="277" mass="30757">MGIDEKRHSPQTGKTIVLALTVFALCAFASAILAAYQRKPIDRFLHMLSSLRRPAPATPLPPPRSINKSKREKPLVLTSSLASAGVVFRDNAFTQADAFSATDFCTLLGRAFPGLHLEWSSNALLADTYDCAGVLNVSVAKDTQVHNSLFLQTRRNLAGGTISVRLKLVNAPERMEQDFKPDFERAAELVLSHLLGNESVDPMNQIRRYTPFSTEIRAIGMKFFEEQSSPGAFNLMIEARCGKYRCQTANPHYKLNQPLPERTPLQAQTDAQPNQQE</sequence>
<accession>A0ABV2J2I4</accession>
<gene>
    <name evidence="3" type="ORF">ABID16_003276</name>
</gene>
<dbReference type="EMBL" id="JBEPMB010000005">
    <property type="protein sequence ID" value="MET3614933.1"/>
    <property type="molecule type" value="Genomic_DNA"/>
</dbReference>
<evidence type="ECO:0008006" key="5">
    <source>
        <dbReference type="Google" id="ProtNLM"/>
    </source>
</evidence>
<keyword evidence="4" id="KW-1185">Reference proteome</keyword>
<name>A0ABV2J2I4_9HYPH</name>
<evidence type="ECO:0000256" key="2">
    <source>
        <dbReference type="SAM" id="Phobius"/>
    </source>
</evidence>
<evidence type="ECO:0000256" key="1">
    <source>
        <dbReference type="SAM" id="MobiDB-lite"/>
    </source>
</evidence>
<evidence type="ECO:0000313" key="4">
    <source>
        <dbReference type="Proteomes" id="UP001549047"/>
    </source>
</evidence>
<dbReference type="RefSeq" id="WP_354557421.1">
    <property type="nucleotide sequence ID" value="NZ_JBEPMB010000005.1"/>
</dbReference>
<reference evidence="3 4" key="1">
    <citation type="submission" date="2024-06" db="EMBL/GenBank/DDBJ databases">
        <title>Genomic Encyclopedia of Type Strains, Phase IV (KMG-IV): sequencing the most valuable type-strain genomes for metagenomic binning, comparative biology and taxonomic classification.</title>
        <authorList>
            <person name="Goeker M."/>
        </authorList>
    </citation>
    <scope>NUCLEOTIDE SEQUENCE [LARGE SCALE GENOMIC DNA]</scope>
    <source>
        <strain evidence="3 4">DSM 29780</strain>
    </source>
</reference>
<proteinExistence type="predicted"/>
<organism evidence="3 4">
    <name type="scientific">Rhizobium aquaticum</name>
    <dbReference type="NCBI Taxonomy" id="1549636"/>
    <lineage>
        <taxon>Bacteria</taxon>
        <taxon>Pseudomonadati</taxon>
        <taxon>Pseudomonadota</taxon>
        <taxon>Alphaproteobacteria</taxon>
        <taxon>Hyphomicrobiales</taxon>
        <taxon>Rhizobiaceae</taxon>
        <taxon>Rhizobium/Agrobacterium group</taxon>
        <taxon>Rhizobium</taxon>
    </lineage>
</organism>
<comment type="caution">
    <text evidence="3">The sequence shown here is derived from an EMBL/GenBank/DDBJ whole genome shotgun (WGS) entry which is preliminary data.</text>
</comment>
<keyword evidence="2" id="KW-0472">Membrane</keyword>
<keyword evidence="2" id="KW-0812">Transmembrane</keyword>
<protein>
    <recommendedName>
        <fullName evidence="5">Exopolysaccharide biosynthesis protein</fullName>
    </recommendedName>
</protein>
<keyword evidence="2" id="KW-1133">Transmembrane helix</keyword>